<comment type="subcellular location">
    <subcellularLocation>
        <location evidence="1">Nucleus</location>
    </subcellularLocation>
</comment>
<evidence type="ECO:0000256" key="5">
    <source>
        <dbReference type="SAM" id="MobiDB-lite"/>
    </source>
</evidence>
<dbReference type="PANTHER" id="PTHR28359:SF1">
    <property type="entry name" value="ASHWIN"/>
    <property type="match status" value="1"/>
</dbReference>
<feature type="region of interest" description="Disordered" evidence="5">
    <location>
        <begin position="72"/>
        <end position="188"/>
    </location>
</feature>
<evidence type="ECO:0000256" key="1">
    <source>
        <dbReference type="ARBA" id="ARBA00004123"/>
    </source>
</evidence>
<evidence type="ECO:0000256" key="3">
    <source>
        <dbReference type="ARBA" id="ARBA00015134"/>
    </source>
</evidence>
<name>A0AAW0MQQ8_9GOBI</name>
<evidence type="ECO:0000256" key="2">
    <source>
        <dbReference type="ARBA" id="ARBA00007855"/>
    </source>
</evidence>
<dbReference type="InterPro" id="IPR024887">
    <property type="entry name" value="Ashwin"/>
</dbReference>
<keyword evidence="7" id="KW-1185">Reference proteome</keyword>
<dbReference type="EMBL" id="JBBPFD010000021">
    <property type="protein sequence ID" value="KAK7882435.1"/>
    <property type="molecule type" value="Genomic_DNA"/>
</dbReference>
<feature type="compositionally biased region" description="Basic residues" evidence="5">
    <location>
        <begin position="178"/>
        <end position="188"/>
    </location>
</feature>
<dbReference type="Proteomes" id="UP001460270">
    <property type="component" value="Unassembled WGS sequence"/>
</dbReference>
<dbReference type="AlphaFoldDB" id="A0AAW0MQQ8"/>
<accession>A0AAW0MQQ8</accession>
<evidence type="ECO:0000313" key="6">
    <source>
        <dbReference type="EMBL" id="KAK7882435.1"/>
    </source>
</evidence>
<gene>
    <name evidence="6" type="ORF">WMY93_028609</name>
</gene>
<comment type="similarity">
    <text evidence="2">Belongs to the ashwin family.</text>
</comment>
<organism evidence="6 7">
    <name type="scientific">Mugilogobius chulae</name>
    <name type="common">yellowstripe goby</name>
    <dbReference type="NCBI Taxonomy" id="88201"/>
    <lineage>
        <taxon>Eukaryota</taxon>
        <taxon>Metazoa</taxon>
        <taxon>Chordata</taxon>
        <taxon>Craniata</taxon>
        <taxon>Vertebrata</taxon>
        <taxon>Euteleostomi</taxon>
        <taxon>Actinopterygii</taxon>
        <taxon>Neopterygii</taxon>
        <taxon>Teleostei</taxon>
        <taxon>Neoteleostei</taxon>
        <taxon>Acanthomorphata</taxon>
        <taxon>Gobiaria</taxon>
        <taxon>Gobiiformes</taxon>
        <taxon>Gobioidei</taxon>
        <taxon>Gobiidae</taxon>
        <taxon>Gobionellinae</taxon>
        <taxon>Mugilogobius</taxon>
    </lineage>
</organism>
<dbReference type="Pfam" id="PF15323">
    <property type="entry name" value="Ashwin"/>
    <property type="match status" value="1"/>
</dbReference>
<reference evidence="7" key="1">
    <citation type="submission" date="2024-04" db="EMBL/GenBank/DDBJ databases">
        <title>Salinicola lusitanus LLJ914,a marine bacterium isolated from the Okinawa Trough.</title>
        <authorList>
            <person name="Li J."/>
        </authorList>
    </citation>
    <scope>NUCLEOTIDE SEQUENCE [LARGE SCALE GENOMIC DNA]</scope>
</reference>
<evidence type="ECO:0000256" key="4">
    <source>
        <dbReference type="ARBA" id="ARBA00023242"/>
    </source>
</evidence>
<dbReference type="PANTHER" id="PTHR28359">
    <property type="entry name" value="ASHWIN"/>
    <property type="match status" value="1"/>
</dbReference>
<feature type="compositionally biased region" description="Basic and acidic residues" evidence="5">
    <location>
        <begin position="160"/>
        <end position="172"/>
    </location>
</feature>
<proteinExistence type="inferred from homology"/>
<dbReference type="GO" id="GO:0048598">
    <property type="term" value="P:embryonic morphogenesis"/>
    <property type="evidence" value="ECO:0007669"/>
    <property type="project" value="InterPro"/>
</dbReference>
<evidence type="ECO:0000313" key="7">
    <source>
        <dbReference type="Proteomes" id="UP001460270"/>
    </source>
</evidence>
<dbReference type="GO" id="GO:0005634">
    <property type="term" value="C:nucleus"/>
    <property type="evidence" value="ECO:0007669"/>
    <property type="project" value="UniProtKB-SubCell"/>
</dbReference>
<protein>
    <recommendedName>
        <fullName evidence="3">Ashwin</fullName>
    </recommendedName>
</protein>
<keyword evidence="4" id="KW-0539">Nucleus</keyword>
<sequence length="188" mass="20583">MLGNSNMATSTGLDGKANSSLDVDLLLHPELLSEEFLKLILNERKVNTRSTLSRDDLTELYLRHVMPLPQRTLPSSRWGRTAAKTRDTHQAPAAAVRSDRKRPLIVFDGSSSNSGPPKVRRSEGSSQSSGNTDRLKPPPGANMTSPIRKLTTVTSPSATEKTDLAQEAHHSSSESPLVKKKIQHVTWP</sequence>
<comment type="caution">
    <text evidence="6">The sequence shown here is derived from an EMBL/GenBank/DDBJ whole genome shotgun (WGS) entry which is preliminary data.</text>
</comment>
<dbReference type="GO" id="GO:0072669">
    <property type="term" value="C:tRNA-splicing ligase complex"/>
    <property type="evidence" value="ECO:0007669"/>
    <property type="project" value="InterPro"/>
</dbReference>